<dbReference type="PANTHER" id="PTHR31001">
    <property type="entry name" value="UNCHARACTERIZED TRANSCRIPTIONAL REGULATORY PROTEIN"/>
    <property type="match status" value="1"/>
</dbReference>
<sequence length="706" mass="80436">MNSLNFQLSFGTQVPNSPVMSTSLPDTPKPKPSRVLACVLCQQRKVKCDRTFPCSNCVKHNTQCIPATQPKPRRRRFPERELLDRLRRYETLMRQSNVKFEPLHDDNITTAKSSPNDYYSDNEQKEDVRPEDRTEMVSEVKSIWQAMRQGYRDPNDSVYENVFDNAQDQMSISDEHMLFGSRQSAVELHTLHPDPAQLFRLWQIYLDNVNPLLKVTHTPTLQARIVEATSNLKEIPPTLEALMFSIYCMAVLSLSQEECRSMFKQSKEQLSTRYHFGCQQALLNCNFLRTGSRDCLTALFLYLVSVRAASHPKSISSMLAVAIRIAERMGIQSEAKNTRCSILEAELRRRLWWALVLFDSRVSALGDHKPTTLVPSWDCALPTNVSDSELREETKSPPRPQDQATEAIFPIVRGEIGEYYRNSPFYLAFTNPVMKPLAKKLPPGGDVTLEKTIEEKYLRFCDADNRIHYMTMWTARSNIMNCRLMNDYLAYLDSSTEYTPARQEAAVSYALYWLECDTKLSGSPLTKNFRWFLQLHFPFPAYIRIIQHLKGQPFSDQTEKAWKVMYDNYSVRAAPDADVPAPIFKPFTNIVLYAWDTVKRAYEKVGKETNTPKIIDFINEKVAEMSLGTGEKVGGQIQGAVAMDMDDMPMPMGFGDPSMMFDMSGQSGLGGGTPGPYMADPSSFTVDMSQLDWGSMSWGPGANQNW</sequence>
<dbReference type="Proteomes" id="UP000266234">
    <property type="component" value="Unassembled WGS sequence"/>
</dbReference>
<dbReference type="CDD" id="cd00067">
    <property type="entry name" value="GAL4"/>
    <property type="match status" value="1"/>
</dbReference>
<dbReference type="SMART" id="SM00906">
    <property type="entry name" value="Fungal_trans"/>
    <property type="match status" value="1"/>
</dbReference>
<dbReference type="SUPFAM" id="SSF57701">
    <property type="entry name" value="Zn2/Cys6 DNA-binding domain"/>
    <property type="match status" value="1"/>
</dbReference>
<dbReference type="CDD" id="cd12148">
    <property type="entry name" value="fungal_TF_MHR"/>
    <property type="match status" value="1"/>
</dbReference>
<feature type="region of interest" description="Disordered" evidence="4">
    <location>
        <begin position="105"/>
        <end position="134"/>
    </location>
</feature>
<keyword evidence="7" id="KW-1185">Reference proteome</keyword>
<comment type="subcellular location">
    <subcellularLocation>
        <location evidence="1">Nucleus</location>
    </subcellularLocation>
</comment>
<evidence type="ECO:0000313" key="6">
    <source>
        <dbReference type="EMBL" id="RGP77585.1"/>
    </source>
</evidence>
<proteinExistence type="predicted"/>
<evidence type="ECO:0000256" key="3">
    <source>
        <dbReference type="ARBA" id="ARBA00023242"/>
    </source>
</evidence>
<dbReference type="GO" id="GO:0008270">
    <property type="term" value="F:zinc ion binding"/>
    <property type="evidence" value="ECO:0007669"/>
    <property type="project" value="InterPro"/>
</dbReference>
<dbReference type="OrthoDB" id="2269373at2759"/>
<dbReference type="Pfam" id="PF00172">
    <property type="entry name" value="Zn_clus"/>
    <property type="match status" value="1"/>
</dbReference>
<dbReference type="EMBL" id="PXOG01000090">
    <property type="protein sequence ID" value="RGP77585.1"/>
    <property type="molecule type" value="Genomic_DNA"/>
</dbReference>
<dbReference type="GO" id="GO:0006351">
    <property type="term" value="P:DNA-templated transcription"/>
    <property type="evidence" value="ECO:0007669"/>
    <property type="project" value="InterPro"/>
</dbReference>
<accession>A0A395T040</accession>
<feature type="compositionally biased region" description="Polar residues" evidence="4">
    <location>
        <begin position="108"/>
        <end position="121"/>
    </location>
</feature>
<feature type="compositionally biased region" description="Basic and acidic residues" evidence="4">
    <location>
        <begin position="122"/>
        <end position="134"/>
    </location>
</feature>
<dbReference type="InterPro" id="IPR050613">
    <property type="entry name" value="Sec_Metabolite_Reg"/>
</dbReference>
<organism evidence="6 7">
    <name type="scientific">Fusarium longipes</name>
    <dbReference type="NCBI Taxonomy" id="694270"/>
    <lineage>
        <taxon>Eukaryota</taxon>
        <taxon>Fungi</taxon>
        <taxon>Dikarya</taxon>
        <taxon>Ascomycota</taxon>
        <taxon>Pezizomycotina</taxon>
        <taxon>Sordariomycetes</taxon>
        <taxon>Hypocreomycetidae</taxon>
        <taxon>Hypocreales</taxon>
        <taxon>Nectriaceae</taxon>
        <taxon>Fusarium</taxon>
    </lineage>
</organism>
<evidence type="ECO:0000256" key="1">
    <source>
        <dbReference type="ARBA" id="ARBA00004123"/>
    </source>
</evidence>
<dbReference type="GO" id="GO:0005634">
    <property type="term" value="C:nucleus"/>
    <property type="evidence" value="ECO:0007669"/>
    <property type="project" value="UniProtKB-SubCell"/>
</dbReference>
<dbReference type="PROSITE" id="PS50048">
    <property type="entry name" value="ZN2_CY6_FUNGAL_2"/>
    <property type="match status" value="1"/>
</dbReference>
<keyword evidence="3" id="KW-0539">Nucleus</keyword>
<evidence type="ECO:0000313" key="7">
    <source>
        <dbReference type="Proteomes" id="UP000266234"/>
    </source>
</evidence>
<comment type="caution">
    <text evidence="6">The sequence shown here is derived from an EMBL/GenBank/DDBJ whole genome shotgun (WGS) entry which is preliminary data.</text>
</comment>
<dbReference type="AlphaFoldDB" id="A0A395T040"/>
<protein>
    <submittedName>
        <fullName evidence="6">Transcriptional regulatory</fullName>
    </submittedName>
</protein>
<dbReference type="Gene3D" id="4.10.240.10">
    <property type="entry name" value="Zn(2)-C6 fungal-type DNA-binding domain"/>
    <property type="match status" value="1"/>
</dbReference>
<dbReference type="InterPro" id="IPR036864">
    <property type="entry name" value="Zn2-C6_fun-type_DNA-bd_sf"/>
</dbReference>
<dbReference type="PANTHER" id="PTHR31001:SF45">
    <property type="entry name" value="ZN(II)2CYS6 TRANSCRIPTION FACTOR (EUROFUNG)"/>
    <property type="match status" value="1"/>
</dbReference>
<name>A0A395T040_9HYPO</name>
<dbReference type="Pfam" id="PF04082">
    <property type="entry name" value="Fungal_trans"/>
    <property type="match status" value="1"/>
</dbReference>
<evidence type="ECO:0000259" key="5">
    <source>
        <dbReference type="PROSITE" id="PS50048"/>
    </source>
</evidence>
<dbReference type="InterPro" id="IPR007219">
    <property type="entry name" value="XnlR_reg_dom"/>
</dbReference>
<dbReference type="InterPro" id="IPR001138">
    <property type="entry name" value="Zn2Cys6_DnaBD"/>
</dbReference>
<dbReference type="GO" id="GO:0000981">
    <property type="term" value="F:DNA-binding transcription factor activity, RNA polymerase II-specific"/>
    <property type="evidence" value="ECO:0007669"/>
    <property type="project" value="InterPro"/>
</dbReference>
<keyword evidence="2" id="KW-0479">Metal-binding</keyword>
<dbReference type="STRING" id="694270.A0A395T040"/>
<dbReference type="GO" id="GO:0003677">
    <property type="term" value="F:DNA binding"/>
    <property type="evidence" value="ECO:0007669"/>
    <property type="project" value="InterPro"/>
</dbReference>
<reference evidence="6 7" key="1">
    <citation type="journal article" date="2018" name="PLoS Pathog.">
        <title>Evolution of structural diversity of trichothecenes, a family of toxins produced by plant pathogenic and entomopathogenic fungi.</title>
        <authorList>
            <person name="Proctor R.H."/>
            <person name="McCormick S.P."/>
            <person name="Kim H.S."/>
            <person name="Cardoza R.E."/>
            <person name="Stanley A.M."/>
            <person name="Lindo L."/>
            <person name="Kelly A."/>
            <person name="Brown D.W."/>
            <person name="Lee T."/>
            <person name="Vaughan M.M."/>
            <person name="Alexander N.J."/>
            <person name="Busman M."/>
            <person name="Gutierrez S."/>
        </authorList>
    </citation>
    <scope>NUCLEOTIDE SEQUENCE [LARGE SCALE GENOMIC DNA]</scope>
    <source>
        <strain evidence="6 7">NRRL 20695</strain>
    </source>
</reference>
<gene>
    <name evidence="6" type="ORF">FLONG3_4276</name>
</gene>
<evidence type="ECO:0000256" key="4">
    <source>
        <dbReference type="SAM" id="MobiDB-lite"/>
    </source>
</evidence>
<evidence type="ECO:0000256" key="2">
    <source>
        <dbReference type="ARBA" id="ARBA00022723"/>
    </source>
</evidence>
<feature type="domain" description="Zn(2)-C6 fungal-type" evidence="5">
    <location>
        <begin position="37"/>
        <end position="64"/>
    </location>
</feature>
<dbReference type="SMART" id="SM00066">
    <property type="entry name" value="GAL4"/>
    <property type="match status" value="1"/>
</dbReference>